<name>A0A316L4U0_9FLAO</name>
<dbReference type="CDD" id="cd06661">
    <property type="entry name" value="GGCT_like"/>
    <property type="match status" value="1"/>
</dbReference>
<protein>
    <recommendedName>
        <fullName evidence="3">Gamma-glutamylcyclotransferase</fullName>
    </recommendedName>
</protein>
<accession>A0A316L4U0</accession>
<evidence type="ECO:0000313" key="2">
    <source>
        <dbReference type="Proteomes" id="UP000245762"/>
    </source>
</evidence>
<evidence type="ECO:0008006" key="3">
    <source>
        <dbReference type="Google" id="ProtNLM"/>
    </source>
</evidence>
<dbReference type="Gene3D" id="3.10.490.10">
    <property type="entry name" value="Gamma-glutamyl cyclotransferase-like"/>
    <property type="match status" value="1"/>
</dbReference>
<dbReference type="RefSeq" id="WP_109660268.1">
    <property type="nucleotide sequence ID" value="NZ_QGEG01000001.1"/>
</dbReference>
<reference evidence="1 2" key="1">
    <citation type="submission" date="2018-05" db="EMBL/GenBank/DDBJ databases">
        <title>Complete genome sequence of Flagellimonas aquimarina ECD12 isolated from seaweed Ecklonia cava.</title>
        <authorList>
            <person name="Choi S."/>
            <person name="Seong C."/>
        </authorList>
    </citation>
    <scope>NUCLEOTIDE SEQUENCE [LARGE SCALE GENOMIC DNA]</scope>
    <source>
        <strain evidence="1 2">ECD12</strain>
    </source>
</reference>
<dbReference type="InterPro" id="IPR013024">
    <property type="entry name" value="GGCT-like"/>
</dbReference>
<dbReference type="Pfam" id="PF13772">
    <property type="entry name" value="AIG2_2"/>
    <property type="match status" value="1"/>
</dbReference>
<dbReference type="SUPFAM" id="SSF110857">
    <property type="entry name" value="Gamma-glutamyl cyclotransferase-like"/>
    <property type="match status" value="1"/>
</dbReference>
<dbReference type="Proteomes" id="UP000245762">
    <property type="component" value="Unassembled WGS sequence"/>
</dbReference>
<keyword evidence="2" id="KW-1185">Reference proteome</keyword>
<dbReference type="OrthoDB" id="8480857at2"/>
<evidence type="ECO:0000313" key="1">
    <source>
        <dbReference type="EMBL" id="PWL39925.1"/>
    </source>
</evidence>
<dbReference type="EMBL" id="QGEG01000001">
    <property type="protein sequence ID" value="PWL39925.1"/>
    <property type="molecule type" value="Genomic_DNA"/>
</dbReference>
<proteinExistence type="predicted"/>
<organism evidence="1 2">
    <name type="scientific">Flagellimonas aquimarina</name>
    <dbReference type="NCBI Taxonomy" id="2201895"/>
    <lineage>
        <taxon>Bacteria</taxon>
        <taxon>Pseudomonadati</taxon>
        <taxon>Bacteroidota</taxon>
        <taxon>Flavobacteriia</taxon>
        <taxon>Flavobacteriales</taxon>
        <taxon>Flavobacteriaceae</taxon>
        <taxon>Flagellimonas</taxon>
    </lineage>
</organism>
<comment type="caution">
    <text evidence="1">The sequence shown here is derived from an EMBL/GenBank/DDBJ whole genome shotgun (WGS) entry which is preliminary data.</text>
</comment>
<gene>
    <name evidence="1" type="ORF">DKG77_03600</name>
</gene>
<dbReference type="AlphaFoldDB" id="A0A316L4U0"/>
<sequence>MEVFFYGSFMDVNILLKNGIKPSNPRRGYLNDYALKIGNRASLIPCKNEKSYGIVMTIDNDVIHNLYAEASVADYIPEEVNIITNTNDSITAICYNLPSESLTGTNELYAISLYKLAKQEGFPDDYLEKIKKMTKTTPNKK</sequence>
<dbReference type="InterPro" id="IPR036568">
    <property type="entry name" value="GGCT-like_sf"/>
</dbReference>